<dbReference type="PANTHER" id="PTHR43649">
    <property type="entry name" value="ARABINOSE-BINDING PROTEIN-RELATED"/>
    <property type="match status" value="1"/>
</dbReference>
<feature type="chain" id="PRO_5038580121" evidence="7">
    <location>
        <begin position="26"/>
        <end position="584"/>
    </location>
</feature>
<evidence type="ECO:0000313" key="8">
    <source>
        <dbReference type="EMBL" id="OLU37913.1"/>
    </source>
</evidence>
<keyword evidence="9" id="KW-1185">Reference proteome</keyword>
<dbReference type="OrthoDB" id="2491264at2"/>
<proteinExistence type="predicted"/>
<comment type="caution">
    <text evidence="8">The sequence shown here is derived from an EMBL/GenBank/DDBJ whole genome shotgun (WGS) entry which is preliminary data.</text>
</comment>
<dbReference type="GeneID" id="82203373"/>
<feature type="region of interest" description="Disordered" evidence="6">
    <location>
        <begin position="562"/>
        <end position="584"/>
    </location>
</feature>
<dbReference type="AlphaFoldDB" id="A0A1U7NEC7"/>
<sequence>MKINYKKSLLPLLALCLGLSITGCANTAAVFRDGSFQEVDLSELSFPLKEEKSIQGMISFPPSTESDPNKKTIFKRLEEDTNVHVNWRAIQSDQWPDKIQLAMSNPAKMSDFVFSAGFSDNDLLRYADQGVIIPLEDYIDAYMPNLKAVFEKYPEYKAMSTDPDGHIWALPWIEQLGSNKTAIQTISGMSFINKKWLDFLGLEIPETVEEFEQVLIAFKDNADKLQKEFNIEGSIIPMSAIINDGDQDPAILTNGFGEGYGDNDHKRHIAVTDDKQVISTAVQPGFREGIEWLHKLYEQGLIDNEAFTQEWANYVAKGKSGRYGVCFSWDVANIDNLQDWVPLPPLKADKQVVTPQNGSYTSGYDRGRTVITAKAQNPALVAAWLDQMYAPLQSPQNNWGTYGEDDNFDIFEMGVNEQGEPMLQHADLGDESPVEVREKESVGGPLAILDDYYGEYVTTPGDAQYRLDWIEDYYTPYMKAKYVYPNVFMSQEDSERLAILQTDIEKYTNMKRSEWIRDGLTDKDWEEYLKKLNDYGLEEYLAIFQKNLDSFYDEEKVIEAEDALEEGKSDHSEKGSNKESENNS</sequence>
<dbReference type="SUPFAM" id="SSF53850">
    <property type="entry name" value="Periplasmic binding protein-like II"/>
    <property type="match status" value="1"/>
</dbReference>
<dbReference type="EMBL" id="MPJW01000186">
    <property type="protein sequence ID" value="OLU37913.1"/>
    <property type="molecule type" value="Genomic_DNA"/>
</dbReference>
<dbReference type="PROSITE" id="PS51257">
    <property type="entry name" value="PROKAR_LIPOPROTEIN"/>
    <property type="match status" value="1"/>
</dbReference>
<accession>A0A1U7NEC7</accession>
<evidence type="ECO:0000256" key="4">
    <source>
        <dbReference type="ARBA" id="ARBA00023139"/>
    </source>
</evidence>
<evidence type="ECO:0000256" key="7">
    <source>
        <dbReference type="SAM" id="SignalP"/>
    </source>
</evidence>
<evidence type="ECO:0000256" key="6">
    <source>
        <dbReference type="SAM" id="MobiDB-lite"/>
    </source>
</evidence>
<reference evidence="8 9" key="1">
    <citation type="submission" date="2016-11" db="EMBL/GenBank/DDBJ databases">
        <title>Description of two novel members of the family Erysipelotrichaceae: Ileibacterium lipovorans gen. nov., sp. nov. and Dubosiella newyorkensis, gen. nov., sp. nov.</title>
        <authorList>
            <person name="Cox L.M."/>
            <person name="Sohn J."/>
            <person name="Tyrrell K.L."/>
            <person name="Citron D.M."/>
            <person name="Lawson P.A."/>
            <person name="Patel N.B."/>
            <person name="Iizumi T."/>
            <person name="Perez-Perez G.I."/>
            <person name="Goldstein E.J."/>
            <person name="Blaser M.J."/>
        </authorList>
    </citation>
    <scope>NUCLEOTIDE SEQUENCE [LARGE SCALE GENOMIC DNA]</scope>
    <source>
        <strain evidence="8 9">NYU-BL-A3</strain>
    </source>
</reference>
<keyword evidence="5" id="KW-0449">Lipoprotein</keyword>
<feature type="signal peptide" evidence="7">
    <location>
        <begin position="1"/>
        <end position="25"/>
    </location>
</feature>
<evidence type="ECO:0000256" key="2">
    <source>
        <dbReference type="ARBA" id="ARBA00022729"/>
    </source>
</evidence>
<dbReference type="RefSeq" id="WP_075820494.1">
    <property type="nucleotide sequence ID" value="NZ_CAJUTZ010000006.1"/>
</dbReference>
<dbReference type="PANTHER" id="PTHR43649:SF33">
    <property type="entry name" value="POLYGALACTURONAN_RHAMNOGALACTURONAN-BINDING PROTEIN YTCQ"/>
    <property type="match status" value="1"/>
</dbReference>
<name>A0A1U7NEC7_9FIRM</name>
<evidence type="ECO:0000256" key="3">
    <source>
        <dbReference type="ARBA" id="ARBA00023136"/>
    </source>
</evidence>
<dbReference type="Gene3D" id="3.40.190.10">
    <property type="entry name" value="Periplasmic binding protein-like II"/>
    <property type="match status" value="2"/>
</dbReference>
<dbReference type="Proteomes" id="UP000186341">
    <property type="component" value="Unassembled WGS sequence"/>
</dbReference>
<evidence type="ECO:0000256" key="5">
    <source>
        <dbReference type="ARBA" id="ARBA00023288"/>
    </source>
</evidence>
<keyword evidence="1" id="KW-1003">Cell membrane</keyword>
<organism evidence="8 9">
    <name type="scientific">Ileibacterium valens</name>
    <dbReference type="NCBI Taxonomy" id="1862668"/>
    <lineage>
        <taxon>Bacteria</taxon>
        <taxon>Bacillati</taxon>
        <taxon>Bacillota</taxon>
        <taxon>Erysipelotrichia</taxon>
        <taxon>Erysipelotrichales</taxon>
        <taxon>Erysipelotrichaceae</taxon>
        <taxon>Ileibacterium</taxon>
    </lineage>
</organism>
<keyword evidence="2 7" id="KW-0732">Signal</keyword>
<keyword evidence="3" id="KW-0472">Membrane</keyword>
<evidence type="ECO:0000313" key="9">
    <source>
        <dbReference type="Proteomes" id="UP000186341"/>
    </source>
</evidence>
<dbReference type="InterPro" id="IPR050490">
    <property type="entry name" value="Bact_solute-bd_prot1"/>
</dbReference>
<evidence type="ECO:0000256" key="1">
    <source>
        <dbReference type="ARBA" id="ARBA00022475"/>
    </source>
</evidence>
<dbReference type="InterPro" id="IPR006059">
    <property type="entry name" value="SBP"/>
</dbReference>
<gene>
    <name evidence="8" type="ORF">BO222_09375</name>
</gene>
<keyword evidence="4" id="KW-0564">Palmitate</keyword>
<dbReference type="Pfam" id="PF01547">
    <property type="entry name" value="SBP_bac_1"/>
    <property type="match status" value="1"/>
</dbReference>
<protein>
    <submittedName>
        <fullName evidence="8">ABC transporter substrate-binding protein</fullName>
    </submittedName>
</protein>